<proteinExistence type="inferred from homology"/>
<dbReference type="EMBL" id="QDKL01000003">
    <property type="protein sequence ID" value="RZF20813.1"/>
    <property type="molecule type" value="Genomic_DNA"/>
</dbReference>
<comment type="similarity">
    <text evidence="1">Belongs to the UPF0047 family.</text>
</comment>
<organism evidence="2 3">
    <name type="scientific">Halobacteriovorax vibrionivorans</name>
    <dbReference type="NCBI Taxonomy" id="2152716"/>
    <lineage>
        <taxon>Bacteria</taxon>
        <taxon>Pseudomonadati</taxon>
        <taxon>Bdellovibrionota</taxon>
        <taxon>Bacteriovoracia</taxon>
        <taxon>Bacteriovoracales</taxon>
        <taxon>Halobacteriovoraceae</taxon>
        <taxon>Halobacteriovorax</taxon>
    </lineage>
</organism>
<dbReference type="SUPFAM" id="SSF111038">
    <property type="entry name" value="YjbQ-like"/>
    <property type="match status" value="1"/>
</dbReference>
<dbReference type="NCBIfam" id="TIGR00149">
    <property type="entry name" value="TIGR00149_YjbQ"/>
    <property type="match status" value="1"/>
</dbReference>
<dbReference type="Gene3D" id="2.60.120.460">
    <property type="entry name" value="YjbQ-like"/>
    <property type="match status" value="1"/>
</dbReference>
<keyword evidence="3" id="KW-1185">Reference proteome</keyword>
<dbReference type="Pfam" id="PF01894">
    <property type="entry name" value="YjbQ"/>
    <property type="match status" value="1"/>
</dbReference>
<evidence type="ECO:0000256" key="1">
    <source>
        <dbReference type="ARBA" id="ARBA00005534"/>
    </source>
</evidence>
<dbReference type="Proteomes" id="UP000443582">
    <property type="component" value="Unassembled WGS sequence"/>
</dbReference>
<evidence type="ECO:0000313" key="3">
    <source>
        <dbReference type="Proteomes" id="UP000443582"/>
    </source>
</evidence>
<protein>
    <submittedName>
        <fullName evidence="2">YjbQ family protein</fullName>
    </submittedName>
</protein>
<sequence length="140" mass="16013">MMPIKTQIVNTSGEGFYNITKEIRHCAKELNPQERDGILVLQIQHTSAALCVNEAFDPSAKEDMENFLKYLVPRDLNFITHTAEGPDDSPSHMKSILMQTGLTLIIEDGEFDIGRWSGIYLCEFRDHKQERKVKVKFIEG</sequence>
<gene>
    <name evidence="2" type="ORF">DAY19_12565</name>
</gene>
<dbReference type="InterPro" id="IPR035917">
    <property type="entry name" value="YjbQ-like_sf"/>
</dbReference>
<accession>A0ABY0ICY8</accession>
<name>A0ABY0ICY8_9BACT</name>
<dbReference type="PIRSF" id="PIRSF004681">
    <property type="entry name" value="UCP004681"/>
    <property type="match status" value="1"/>
</dbReference>
<comment type="caution">
    <text evidence="2">The sequence shown here is derived from an EMBL/GenBank/DDBJ whole genome shotgun (WGS) entry which is preliminary data.</text>
</comment>
<dbReference type="PANTHER" id="PTHR30615">
    <property type="entry name" value="UNCHARACTERIZED PROTEIN YJBQ-RELATED"/>
    <property type="match status" value="1"/>
</dbReference>
<reference evidence="3" key="1">
    <citation type="journal article" date="2019" name="Int. J. Syst. Evol. Microbiol.">
        <title>Halobacteriovorax valvorus sp. nov., a novel prokaryotic predator isolated from coastal seawater of China.</title>
        <authorList>
            <person name="Chen M.-X."/>
        </authorList>
    </citation>
    <scope>NUCLEOTIDE SEQUENCE [LARGE SCALE GENOMIC DNA]</scope>
    <source>
        <strain evidence="3">BL9</strain>
    </source>
</reference>
<dbReference type="InterPro" id="IPR001602">
    <property type="entry name" value="UPF0047_YjbQ-like"/>
</dbReference>
<evidence type="ECO:0000313" key="2">
    <source>
        <dbReference type="EMBL" id="RZF20813.1"/>
    </source>
</evidence>
<dbReference type="PANTHER" id="PTHR30615:SF8">
    <property type="entry name" value="UPF0047 PROTEIN C4A8.02C"/>
    <property type="match status" value="1"/>
</dbReference>